<evidence type="ECO:0000256" key="2">
    <source>
        <dbReference type="SAM" id="SignalP"/>
    </source>
</evidence>
<evidence type="ECO:0000256" key="1">
    <source>
        <dbReference type="SAM" id="MobiDB-lite"/>
    </source>
</evidence>
<proteinExistence type="predicted"/>
<keyword evidence="2" id="KW-0732">Signal</keyword>
<feature type="region of interest" description="Disordered" evidence="1">
    <location>
        <begin position="767"/>
        <end position="788"/>
    </location>
</feature>
<feature type="compositionally biased region" description="Pro residues" evidence="1">
    <location>
        <begin position="498"/>
        <end position="510"/>
    </location>
</feature>
<dbReference type="EMBL" id="CAUYUJ010000001">
    <property type="protein sequence ID" value="CAK0788081.1"/>
    <property type="molecule type" value="Genomic_DNA"/>
</dbReference>
<protein>
    <submittedName>
        <fullName evidence="3">Uncharacterized protein</fullName>
    </submittedName>
</protein>
<feature type="compositionally biased region" description="Low complexity" evidence="1">
    <location>
        <begin position="511"/>
        <end position="522"/>
    </location>
</feature>
<evidence type="ECO:0000313" key="4">
    <source>
        <dbReference type="Proteomes" id="UP001189429"/>
    </source>
</evidence>
<keyword evidence="4" id="KW-1185">Reference proteome</keyword>
<feature type="compositionally biased region" description="Pro residues" evidence="1">
    <location>
        <begin position="254"/>
        <end position="263"/>
    </location>
</feature>
<feature type="compositionally biased region" description="Basic residues" evidence="1">
    <location>
        <begin position="778"/>
        <end position="788"/>
    </location>
</feature>
<gene>
    <name evidence="3" type="ORF">PCOR1329_LOCUS50</name>
</gene>
<name>A0ABN9P615_9DINO</name>
<feature type="compositionally biased region" description="Low complexity" evidence="1">
    <location>
        <begin position="767"/>
        <end position="777"/>
    </location>
</feature>
<feature type="chain" id="PRO_5046654515" evidence="2">
    <location>
        <begin position="21"/>
        <end position="788"/>
    </location>
</feature>
<feature type="compositionally biased region" description="Pro residues" evidence="1">
    <location>
        <begin position="645"/>
        <end position="655"/>
    </location>
</feature>
<feature type="region of interest" description="Disordered" evidence="1">
    <location>
        <begin position="344"/>
        <end position="543"/>
    </location>
</feature>
<accession>A0ABN9P615</accession>
<evidence type="ECO:0000313" key="3">
    <source>
        <dbReference type="EMBL" id="CAK0788081.1"/>
    </source>
</evidence>
<sequence length="788" mass="81394">MVSGTAAAITVFWGFCVWKAYLPGEQLPILPDVQLIREALMAGISEDLPDISQHLPAAHPWCASQAVWDKTVKGRTDKKAAAKESAVQETAAKDRIVDEATAQERMVAQWAAAQNATDASAEKSAADRTAIQNEAVELAAVIAAHAPLAPTASAVPRSASAWAWCGAASLVDAVLLLVLLRWRHLRKHPAAVRVEPLEASCGCAAGAVDALAVPGPWRRQVVSPTPLAGGLSVLPAPLEPPPPPAGCPIALPAPRSPFPPPAAAPSTSATSASGPTALSEANLVGAWRPPPACRAEAMLAASPKAKPLNPLAASFTPFSPAARSPSASPPKALVEQLRREALQERLQDRVSRSLSHSPARPEGADIWDGSGACIRDGSPPRRHLSRSPAPSPERVLEAACAAVTEGKQRREQQANLGEGNSCAEAGGSPPLRDLSRSPAPSSERLLEAACAAVAEGQQRRKQQAASIGEEAPAPLSRRLVFEDVEEEGSQRAAAAPPEAEPSPSSPPPRSARPSPAASLADSPPTPARPSGSPREMQQAFQRKLSFHLPSVVAQLSRRPAFVDASEEEGAQRAADAPPAAEPSLADSPLTSARPSVKNTFINIPEGEAEMAQRPLRRTQSLPTLDPAGGGNDADAPGHSALAAPPAAPPPTPARPSPAASPARAAAKKSRASPARPGPKQKVWTPKRPPATSVEVPQASRPPASEVAGLVAAPGRSPGRDVDWRAKGLEEEYARLVSLTPKALPAPQVDGAGAPSPCAACYEAASGAKAEAEATGTAPRRRRAHGAGA</sequence>
<feature type="compositionally biased region" description="Low complexity" evidence="1">
    <location>
        <begin position="264"/>
        <end position="276"/>
    </location>
</feature>
<dbReference type="Proteomes" id="UP001189429">
    <property type="component" value="Unassembled WGS sequence"/>
</dbReference>
<feature type="signal peptide" evidence="2">
    <location>
        <begin position="1"/>
        <end position="20"/>
    </location>
</feature>
<feature type="region of interest" description="Disordered" evidence="1">
    <location>
        <begin position="245"/>
        <end position="276"/>
    </location>
</feature>
<feature type="compositionally biased region" description="Low complexity" evidence="1">
    <location>
        <begin position="573"/>
        <end position="589"/>
    </location>
</feature>
<comment type="caution">
    <text evidence="3">The sequence shown here is derived from an EMBL/GenBank/DDBJ whole genome shotgun (WGS) entry which is preliminary data.</text>
</comment>
<feature type="compositionally biased region" description="Polar residues" evidence="1">
    <location>
        <begin position="590"/>
        <end position="601"/>
    </location>
</feature>
<reference evidence="3" key="1">
    <citation type="submission" date="2023-10" db="EMBL/GenBank/DDBJ databases">
        <authorList>
            <person name="Chen Y."/>
            <person name="Shah S."/>
            <person name="Dougan E. K."/>
            <person name="Thang M."/>
            <person name="Chan C."/>
        </authorList>
    </citation>
    <scope>NUCLEOTIDE SEQUENCE [LARGE SCALE GENOMIC DNA]</scope>
</reference>
<organism evidence="3 4">
    <name type="scientific">Prorocentrum cordatum</name>
    <dbReference type="NCBI Taxonomy" id="2364126"/>
    <lineage>
        <taxon>Eukaryota</taxon>
        <taxon>Sar</taxon>
        <taxon>Alveolata</taxon>
        <taxon>Dinophyceae</taxon>
        <taxon>Prorocentrales</taxon>
        <taxon>Prorocentraceae</taxon>
        <taxon>Prorocentrum</taxon>
    </lineage>
</organism>
<feature type="region of interest" description="Disordered" evidence="1">
    <location>
        <begin position="560"/>
        <end position="723"/>
    </location>
</feature>